<organism evidence="9 10">
    <name type="scientific">Actinomadura vinacea</name>
    <dbReference type="NCBI Taxonomy" id="115336"/>
    <lineage>
        <taxon>Bacteria</taxon>
        <taxon>Bacillati</taxon>
        <taxon>Actinomycetota</taxon>
        <taxon>Actinomycetes</taxon>
        <taxon>Streptosporangiales</taxon>
        <taxon>Thermomonosporaceae</taxon>
        <taxon>Actinomadura</taxon>
    </lineage>
</organism>
<keyword evidence="3 5" id="KW-0285">Flavoprotein</keyword>
<dbReference type="PROSITE" id="PS00072">
    <property type="entry name" value="ACYL_COA_DH_1"/>
    <property type="match status" value="1"/>
</dbReference>
<gene>
    <name evidence="9" type="ORF">GCM10010191_07010</name>
</gene>
<dbReference type="Gene3D" id="1.10.540.10">
    <property type="entry name" value="Acyl-CoA dehydrogenase/oxidase, N-terminal domain"/>
    <property type="match status" value="1"/>
</dbReference>
<comment type="similarity">
    <text evidence="2 5">Belongs to the acyl-CoA dehydrogenase family.</text>
</comment>
<evidence type="ECO:0000259" key="6">
    <source>
        <dbReference type="Pfam" id="PF00441"/>
    </source>
</evidence>
<evidence type="ECO:0000256" key="5">
    <source>
        <dbReference type="RuleBase" id="RU362125"/>
    </source>
</evidence>
<feature type="domain" description="Acyl-CoA dehydrogenase/oxidase N-terminal" evidence="8">
    <location>
        <begin position="6"/>
        <end position="117"/>
    </location>
</feature>
<name>A0ABN3IFQ4_9ACTN</name>
<dbReference type="InterPro" id="IPR037069">
    <property type="entry name" value="AcylCoA_DH/ox_N_sf"/>
</dbReference>
<sequence length="388" mass="42065">MDFELNDEQRLFRQTLREFADKEIMPVAPEWERTGRYPAEIVERLRELGLFGLNVPEEYGGLAADRVSYALAFEEIARAWLGAAGLFGPHSVACWLVARNGTDGQKERYLPRMATGELRSGICLTEPGAGTDLQGIATTAVRDGDHYVVTGAKTWITNARVAGVLPVLVRTGKGERSPRALSVLLVDTSSPGFKVTRDLPKLGYKGPETSELVLEGVRVPVENLLGGEEGRGMQQILGGLEVGRINIAARAVGVAQAAYDAALGYSREREAFGRPISDFQAIQLKLADMATEIQAARLLTYWAAARSEATGGRVDMEAGMAKMYASEVAIKSALESMRIHGGYGYSAEFVVERLYRDAPLMAIGEGTNDVQRLVIARSLVSGAGRLGW</sequence>
<evidence type="ECO:0000256" key="3">
    <source>
        <dbReference type="ARBA" id="ARBA00022630"/>
    </source>
</evidence>
<comment type="caution">
    <text evidence="9">The sequence shown here is derived from an EMBL/GenBank/DDBJ whole genome shotgun (WGS) entry which is preliminary data.</text>
</comment>
<dbReference type="InterPro" id="IPR009100">
    <property type="entry name" value="AcylCoA_DH/oxidase_NM_dom_sf"/>
</dbReference>
<dbReference type="Pfam" id="PF02770">
    <property type="entry name" value="Acyl-CoA_dh_M"/>
    <property type="match status" value="1"/>
</dbReference>
<evidence type="ECO:0000313" key="10">
    <source>
        <dbReference type="Proteomes" id="UP001501231"/>
    </source>
</evidence>
<dbReference type="InterPro" id="IPR006089">
    <property type="entry name" value="Acyl-CoA_DH_CS"/>
</dbReference>
<keyword evidence="4 5" id="KW-0274">FAD</keyword>
<evidence type="ECO:0000256" key="1">
    <source>
        <dbReference type="ARBA" id="ARBA00001974"/>
    </source>
</evidence>
<dbReference type="InterPro" id="IPR006091">
    <property type="entry name" value="Acyl-CoA_Oxase/DH_mid-dom"/>
</dbReference>
<dbReference type="InterPro" id="IPR013786">
    <property type="entry name" value="AcylCoA_DH/ox_N"/>
</dbReference>
<dbReference type="PANTHER" id="PTHR43884:SF12">
    <property type="entry name" value="ISOVALERYL-COA DEHYDROGENASE, MITOCHONDRIAL-RELATED"/>
    <property type="match status" value="1"/>
</dbReference>
<feature type="domain" description="Acyl-CoA dehydrogenase/oxidase C-terminal" evidence="6">
    <location>
        <begin position="230"/>
        <end position="379"/>
    </location>
</feature>
<evidence type="ECO:0000256" key="4">
    <source>
        <dbReference type="ARBA" id="ARBA00022827"/>
    </source>
</evidence>
<reference evidence="9 10" key="1">
    <citation type="journal article" date="2019" name="Int. J. Syst. Evol. Microbiol.">
        <title>The Global Catalogue of Microorganisms (GCM) 10K type strain sequencing project: providing services to taxonomists for standard genome sequencing and annotation.</title>
        <authorList>
            <consortium name="The Broad Institute Genomics Platform"/>
            <consortium name="The Broad Institute Genome Sequencing Center for Infectious Disease"/>
            <person name="Wu L."/>
            <person name="Ma J."/>
        </authorList>
    </citation>
    <scope>NUCLEOTIDE SEQUENCE [LARGE SCALE GENOMIC DNA]</scope>
    <source>
        <strain evidence="9 10">JCM 3325</strain>
    </source>
</reference>
<dbReference type="Gene3D" id="1.20.140.10">
    <property type="entry name" value="Butyryl-CoA Dehydrogenase, subunit A, domain 3"/>
    <property type="match status" value="1"/>
</dbReference>
<dbReference type="SUPFAM" id="SSF47203">
    <property type="entry name" value="Acyl-CoA dehydrogenase C-terminal domain-like"/>
    <property type="match status" value="1"/>
</dbReference>
<proteinExistence type="inferred from homology"/>
<evidence type="ECO:0000259" key="8">
    <source>
        <dbReference type="Pfam" id="PF02771"/>
    </source>
</evidence>
<dbReference type="InterPro" id="IPR009075">
    <property type="entry name" value="AcylCo_DH/oxidase_C"/>
</dbReference>
<dbReference type="PIRSF" id="PIRSF016578">
    <property type="entry name" value="HsaA"/>
    <property type="match status" value="1"/>
</dbReference>
<feature type="domain" description="Acyl-CoA oxidase/dehydrogenase middle" evidence="7">
    <location>
        <begin position="122"/>
        <end position="217"/>
    </location>
</feature>
<keyword evidence="5" id="KW-0560">Oxidoreductase</keyword>
<keyword evidence="10" id="KW-1185">Reference proteome</keyword>
<protein>
    <submittedName>
        <fullName evidence="9">Acyl-CoA dehydrogenase family protein</fullName>
    </submittedName>
</protein>
<dbReference type="InterPro" id="IPR046373">
    <property type="entry name" value="Acyl-CoA_Oxase/DH_mid-dom_sf"/>
</dbReference>
<dbReference type="InterPro" id="IPR036250">
    <property type="entry name" value="AcylCo_DH-like_C"/>
</dbReference>
<evidence type="ECO:0000259" key="7">
    <source>
        <dbReference type="Pfam" id="PF02770"/>
    </source>
</evidence>
<dbReference type="SUPFAM" id="SSF56645">
    <property type="entry name" value="Acyl-CoA dehydrogenase NM domain-like"/>
    <property type="match status" value="1"/>
</dbReference>
<comment type="cofactor">
    <cofactor evidence="1 5">
        <name>FAD</name>
        <dbReference type="ChEBI" id="CHEBI:57692"/>
    </cofactor>
</comment>
<dbReference type="Proteomes" id="UP001501231">
    <property type="component" value="Unassembled WGS sequence"/>
</dbReference>
<dbReference type="PANTHER" id="PTHR43884">
    <property type="entry name" value="ACYL-COA DEHYDROGENASE"/>
    <property type="match status" value="1"/>
</dbReference>
<dbReference type="Pfam" id="PF00441">
    <property type="entry name" value="Acyl-CoA_dh_1"/>
    <property type="match status" value="1"/>
</dbReference>
<dbReference type="Pfam" id="PF02771">
    <property type="entry name" value="Acyl-CoA_dh_N"/>
    <property type="match status" value="1"/>
</dbReference>
<dbReference type="Gene3D" id="2.40.110.10">
    <property type="entry name" value="Butyryl-CoA Dehydrogenase, subunit A, domain 2"/>
    <property type="match status" value="1"/>
</dbReference>
<evidence type="ECO:0000256" key="2">
    <source>
        <dbReference type="ARBA" id="ARBA00009347"/>
    </source>
</evidence>
<evidence type="ECO:0000313" key="9">
    <source>
        <dbReference type="EMBL" id="GAA2402186.1"/>
    </source>
</evidence>
<dbReference type="EMBL" id="BAAARW010000002">
    <property type="protein sequence ID" value="GAA2402186.1"/>
    <property type="molecule type" value="Genomic_DNA"/>
</dbReference>
<dbReference type="RefSeq" id="WP_344586902.1">
    <property type="nucleotide sequence ID" value="NZ_BAAARW010000002.1"/>
</dbReference>
<accession>A0ABN3IFQ4</accession>